<dbReference type="OrthoDB" id="9798761at2"/>
<dbReference type="Proteomes" id="UP000245938">
    <property type="component" value="Unassembled WGS sequence"/>
</dbReference>
<dbReference type="InterPro" id="IPR004919">
    <property type="entry name" value="GmrSD_N"/>
</dbReference>
<evidence type="ECO:0000313" key="2">
    <source>
        <dbReference type="EMBL" id="PWI24672.1"/>
    </source>
</evidence>
<gene>
    <name evidence="2" type="ORF">DEX24_11935</name>
</gene>
<dbReference type="EMBL" id="QFVR01000017">
    <property type="protein sequence ID" value="PWI24672.1"/>
    <property type="molecule type" value="Genomic_DNA"/>
</dbReference>
<sequence length="600" mass="69897">MNFDAMSDNIRGLLTATRTYRIPRFQRDFSWDQNNYNEFLKDMLSQISFNPKTSKFETSQYFLGNMLFLGEKDTDLVEVVDGQQRLTTATILLAALRNSLYGVNDPTMYSSDQIAAAHDYADTVQSEYLIKKIDGSPQRKIQTTSSYPYFTQTIQDYHTKNSEVEPTTEEEDLLKKTFEFFLKELKEDAFLKKMSAMYKYQFKTADYVEALKALRDQLLKSEIIDVFVSEKEQANKIFENINSKGKPLSQVDLIKNSIFSRIGITDGGVDEISITWNDFKQQIVDLDTTFNEFFLHYWKAVYPEDSANGNNLYKKFLKRFGTSTNQELESFVKELKQGLKFYKTIVSPDKNQFTRKELKAELNYLIAINRFKGVQVRPVLLSLYIKNEELGKKKLPQKEKTLFLQFLSNFHFAAYGTNLKIRSNKATMPYKNCAGNISNAKTKNDVKLAILKLRTELLKLITKEKFIKEFECLEFSKEKARGGLEAYPASYAIKQIANIMDNREFDDDEYSIEHILDESLGNTENIGNLIVLEEKYNREINEEKKRNKNTISFEQKKLIYLKSKYIMMQTLCEKKSSFARDDVSKRANELAKSFWDSFFK</sequence>
<dbReference type="RefSeq" id="WP_109306639.1">
    <property type="nucleotide sequence ID" value="NZ_BJUF01000031.1"/>
</dbReference>
<name>A0A2U3AJI2_9BACL</name>
<evidence type="ECO:0000313" key="3">
    <source>
        <dbReference type="Proteomes" id="UP000245938"/>
    </source>
</evidence>
<accession>A0A2U3AJI2</accession>
<dbReference type="PANTHER" id="PTHR35149">
    <property type="entry name" value="SLL5132 PROTEIN"/>
    <property type="match status" value="1"/>
</dbReference>
<keyword evidence="3" id="KW-1185">Reference proteome</keyword>
<dbReference type="AlphaFoldDB" id="A0A2U3AJI2"/>
<evidence type="ECO:0000259" key="1">
    <source>
        <dbReference type="Pfam" id="PF03235"/>
    </source>
</evidence>
<dbReference type="PANTHER" id="PTHR35149:SF2">
    <property type="entry name" value="DUF262 DOMAIN-CONTAINING PROTEIN"/>
    <property type="match status" value="1"/>
</dbReference>
<dbReference type="Pfam" id="PF03235">
    <property type="entry name" value="GmrSD_N"/>
    <property type="match status" value="1"/>
</dbReference>
<feature type="domain" description="GmrSD restriction endonucleases N-terminal" evidence="1">
    <location>
        <begin position="13"/>
        <end position="259"/>
    </location>
</feature>
<reference evidence="2 3" key="1">
    <citation type="submission" date="2018-05" db="EMBL/GenBank/DDBJ databases">
        <title>Kurthia sibirica genome sequence.</title>
        <authorList>
            <person name="Maclea K.S."/>
            <person name="Goen A.E."/>
        </authorList>
    </citation>
    <scope>NUCLEOTIDE SEQUENCE [LARGE SCALE GENOMIC DNA]</scope>
    <source>
        <strain evidence="2 3">ATCC 49154</strain>
    </source>
</reference>
<protein>
    <recommendedName>
        <fullName evidence="1">GmrSD restriction endonucleases N-terminal domain-containing protein</fullName>
    </recommendedName>
</protein>
<proteinExistence type="predicted"/>
<organism evidence="2 3">
    <name type="scientific">Kurthia sibirica</name>
    <dbReference type="NCBI Taxonomy" id="202750"/>
    <lineage>
        <taxon>Bacteria</taxon>
        <taxon>Bacillati</taxon>
        <taxon>Bacillota</taxon>
        <taxon>Bacilli</taxon>
        <taxon>Bacillales</taxon>
        <taxon>Caryophanaceae</taxon>
        <taxon>Kurthia</taxon>
    </lineage>
</organism>
<comment type="caution">
    <text evidence="2">The sequence shown here is derived from an EMBL/GenBank/DDBJ whole genome shotgun (WGS) entry which is preliminary data.</text>
</comment>